<dbReference type="PANTHER" id="PTHR37301:SF1">
    <property type="entry name" value="DNA-BINDING PROTEIN"/>
    <property type="match status" value="1"/>
</dbReference>
<evidence type="ECO:0000256" key="1">
    <source>
        <dbReference type="SAM" id="MobiDB-lite"/>
    </source>
</evidence>
<dbReference type="CDD" id="cd00093">
    <property type="entry name" value="HTH_XRE"/>
    <property type="match status" value="1"/>
</dbReference>
<dbReference type="AlphaFoldDB" id="A0A563VXB0"/>
<organism evidence="3 4">
    <name type="scientific">Hyella patelloides LEGE 07179</name>
    <dbReference type="NCBI Taxonomy" id="945734"/>
    <lineage>
        <taxon>Bacteria</taxon>
        <taxon>Bacillati</taxon>
        <taxon>Cyanobacteriota</taxon>
        <taxon>Cyanophyceae</taxon>
        <taxon>Pleurocapsales</taxon>
        <taxon>Hyellaceae</taxon>
        <taxon>Hyella</taxon>
    </lineage>
</organism>
<dbReference type="InterPro" id="IPR010982">
    <property type="entry name" value="Lambda_DNA-bd_dom_sf"/>
</dbReference>
<protein>
    <recommendedName>
        <fullName evidence="2">HTH cro/C1-type domain-containing protein</fullName>
    </recommendedName>
</protein>
<feature type="region of interest" description="Disordered" evidence="1">
    <location>
        <begin position="91"/>
        <end position="117"/>
    </location>
</feature>
<dbReference type="SUPFAM" id="SSF47413">
    <property type="entry name" value="lambda repressor-like DNA-binding domains"/>
    <property type="match status" value="1"/>
</dbReference>
<feature type="compositionally biased region" description="Polar residues" evidence="1">
    <location>
        <begin position="91"/>
        <end position="102"/>
    </location>
</feature>
<dbReference type="SMART" id="SM00530">
    <property type="entry name" value="HTH_XRE"/>
    <property type="match status" value="1"/>
</dbReference>
<dbReference type="Proteomes" id="UP000320055">
    <property type="component" value="Unassembled WGS sequence"/>
</dbReference>
<feature type="domain" description="HTH cro/C1-type" evidence="2">
    <location>
        <begin position="7"/>
        <end position="62"/>
    </location>
</feature>
<dbReference type="GO" id="GO:0003677">
    <property type="term" value="F:DNA binding"/>
    <property type="evidence" value="ECO:0007669"/>
    <property type="project" value="InterPro"/>
</dbReference>
<dbReference type="RefSeq" id="WP_144874919.1">
    <property type="nucleotide sequence ID" value="NZ_LR214138.1"/>
</dbReference>
<dbReference type="PROSITE" id="PS50943">
    <property type="entry name" value="HTH_CROC1"/>
    <property type="match status" value="1"/>
</dbReference>
<dbReference type="Gene3D" id="1.10.260.40">
    <property type="entry name" value="lambda repressor-like DNA-binding domains"/>
    <property type="match status" value="1"/>
</dbReference>
<dbReference type="Pfam" id="PF13443">
    <property type="entry name" value="HTH_26"/>
    <property type="match status" value="1"/>
</dbReference>
<gene>
    <name evidence="3" type="ORF">H1P_4020005</name>
</gene>
<keyword evidence="4" id="KW-1185">Reference proteome</keyword>
<dbReference type="InterPro" id="IPR001387">
    <property type="entry name" value="Cro/C1-type_HTH"/>
</dbReference>
<dbReference type="OrthoDB" id="9805309at2"/>
<proteinExistence type="predicted"/>
<dbReference type="EMBL" id="CAACVJ010000338">
    <property type="protein sequence ID" value="VEP16094.1"/>
    <property type="molecule type" value="Genomic_DNA"/>
</dbReference>
<accession>A0A563VXB0</accession>
<name>A0A563VXB0_9CYAN</name>
<reference evidence="3 4" key="1">
    <citation type="submission" date="2019-01" db="EMBL/GenBank/DDBJ databases">
        <authorList>
            <person name="Brito A."/>
        </authorList>
    </citation>
    <scope>NUCLEOTIDE SEQUENCE [LARGE SCALE GENOMIC DNA]</scope>
    <source>
        <strain evidence="3">1</strain>
    </source>
</reference>
<evidence type="ECO:0000313" key="4">
    <source>
        <dbReference type="Proteomes" id="UP000320055"/>
    </source>
</evidence>
<dbReference type="PANTHER" id="PTHR37301">
    <property type="entry name" value="DNA-BINDING PROTEIN-RELATED"/>
    <property type="match status" value="1"/>
</dbReference>
<evidence type="ECO:0000259" key="2">
    <source>
        <dbReference type="PROSITE" id="PS50943"/>
    </source>
</evidence>
<sequence>MTVKITLKQVREARKLSQNKLAQIIGMTLQNVQRIEYGDAKSIPLDTLDKLCEALNCQTGDLLVRVPDDDNKQADLMIEQIINNLKPLNQKQDIKSSNSKENAASWFEALPEIPQSA</sequence>
<evidence type="ECO:0000313" key="3">
    <source>
        <dbReference type="EMBL" id="VEP16094.1"/>
    </source>
</evidence>